<name>A0AAV9TZ31_9PEZI</name>
<dbReference type="Gene3D" id="2.120.10.80">
    <property type="entry name" value="Kelch-type beta propeller"/>
    <property type="match status" value="1"/>
</dbReference>
<evidence type="ECO:0008006" key="6">
    <source>
        <dbReference type="Google" id="ProtNLM"/>
    </source>
</evidence>
<dbReference type="SUPFAM" id="SSF117281">
    <property type="entry name" value="Kelch motif"/>
    <property type="match status" value="1"/>
</dbReference>
<proteinExistence type="predicted"/>
<protein>
    <recommendedName>
        <fullName evidence="6">Kelch repeat-containing protein</fullName>
    </recommendedName>
</protein>
<dbReference type="Pfam" id="PF24681">
    <property type="entry name" value="Kelch_KLHDC2_KLHL20_DRC7"/>
    <property type="match status" value="1"/>
</dbReference>
<keyword evidence="3" id="KW-1133">Transmembrane helix</keyword>
<organism evidence="4 5">
    <name type="scientific">Orbilia blumenaviensis</name>
    <dbReference type="NCBI Taxonomy" id="1796055"/>
    <lineage>
        <taxon>Eukaryota</taxon>
        <taxon>Fungi</taxon>
        <taxon>Dikarya</taxon>
        <taxon>Ascomycota</taxon>
        <taxon>Pezizomycotina</taxon>
        <taxon>Orbiliomycetes</taxon>
        <taxon>Orbiliales</taxon>
        <taxon>Orbiliaceae</taxon>
        <taxon>Orbilia</taxon>
    </lineage>
</organism>
<dbReference type="Proteomes" id="UP001373714">
    <property type="component" value="Unassembled WGS sequence"/>
</dbReference>
<reference evidence="4 5" key="1">
    <citation type="submission" date="2019-10" db="EMBL/GenBank/DDBJ databases">
        <authorList>
            <person name="Palmer J.M."/>
        </authorList>
    </citation>
    <scope>NUCLEOTIDE SEQUENCE [LARGE SCALE GENOMIC DNA]</scope>
    <source>
        <strain evidence="4 5">TWF730</strain>
    </source>
</reference>
<comment type="caution">
    <text evidence="4">The sequence shown here is derived from an EMBL/GenBank/DDBJ whole genome shotgun (WGS) entry which is preliminary data.</text>
</comment>
<keyword evidence="2" id="KW-0677">Repeat</keyword>
<keyword evidence="3" id="KW-0812">Transmembrane</keyword>
<dbReference type="InterPro" id="IPR015915">
    <property type="entry name" value="Kelch-typ_b-propeller"/>
</dbReference>
<keyword evidence="5" id="KW-1185">Reference proteome</keyword>
<dbReference type="EMBL" id="JAVHNS010000018">
    <property type="protein sequence ID" value="KAK6331357.1"/>
    <property type="molecule type" value="Genomic_DNA"/>
</dbReference>
<keyword evidence="3" id="KW-0472">Membrane</keyword>
<dbReference type="AlphaFoldDB" id="A0AAV9TZ31"/>
<sequence length="550" mass="59472">MTTQSPYLLDPIDNFCAISGHSSLVLGNKLYITTGYAHVLENGTNRAASSPWIRSIDLNEPFNLNRTASVTTILPPSLVPVNIPNNQGASFWWDPEASSVIYAQGGGTFEGSGGIIRDANLVSFGRPGKSWTATYNAANNSLGRWGEIDTPFLGLTGQVSSLRRFFDPVTRKGYIYGGSVVSPDGGPRNQVLTYDAIRNSWTNQTSLGIFDDVGAAVSYRTVGGKLLGIIFGGSLNGTPLTMETVFIHDTEGDKWYQQRTNGSPPNARAHFCATTIQAPDDSSMQIFIYGGFGDGHPSDIFTLSLPSFTWSRLEEISPDLLPGPGPRLQPVCEMVNNRFFTIFGGRSLAGGDPAICDVQQNALFMYDLVEKEWIMDYDASTQDYSVPEPVYRVIGGNSSGYATMTQPPGGYAEAAIAELFSTPSATYSPLPTETSAPSKSKGPNIAGIAGGVVGAVVILAGILVWWYFRRRARRRNLAEFPFITPPPPPRPDIVEAPSDRPHASEFDAFPPRPEIMELNGIGILKPHNGPPVELAVMEFPAHANKQPNIS</sequence>
<dbReference type="PANTHER" id="PTHR46093:SF18">
    <property type="entry name" value="FIBRONECTIN TYPE-III DOMAIN-CONTAINING PROTEIN"/>
    <property type="match status" value="1"/>
</dbReference>
<accession>A0AAV9TZ31</accession>
<evidence type="ECO:0000256" key="2">
    <source>
        <dbReference type="ARBA" id="ARBA00022737"/>
    </source>
</evidence>
<gene>
    <name evidence="4" type="ORF">TWF730_004438</name>
</gene>
<evidence type="ECO:0000313" key="5">
    <source>
        <dbReference type="Proteomes" id="UP001373714"/>
    </source>
</evidence>
<evidence type="ECO:0000313" key="4">
    <source>
        <dbReference type="EMBL" id="KAK6331357.1"/>
    </source>
</evidence>
<keyword evidence="1" id="KW-0880">Kelch repeat</keyword>
<dbReference type="PANTHER" id="PTHR46093">
    <property type="entry name" value="ACYL-COA-BINDING DOMAIN-CONTAINING PROTEIN 5"/>
    <property type="match status" value="1"/>
</dbReference>
<evidence type="ECO:0000256" key="3">
    <source>
        <dbReference type="SAM" id="Phobius"/>
    </source>
</evidence>
<evidence type="ECO:0000256" key="1">
    <source>
        <dbReference type="ARBA" id="ARBA00022441"/>
    </source>
</evidence>
<feature type="transmembrane region" description="Helical" evidence="3">
    <location>
        <begin position="445"/>
        <end position="468"/>
    </location>
</feature>